<dbReference type="RefSeq" id="WP_413275755.1">
    <property type="nucleotide sequence ID" value="NZ_JBHFNT010000025.1"/>
</dbReference>
<name>A0ABV4WDW9_9CYAN</name>
<evidence type="ECO:0000313" key="2">
    <source>
        <dbReference type="Proteomes" id="UP001576780"/>
    </source>
</evidence>
<keyword evidence="2" id="KW-1185">Reference proteome</keyword>
<comment type="caution">
    <text evidence="1">The sequence shown here is derived from an EMBL/GenBank/DDBJ whole genome shotgun (WGS) entry which is preliminary data.</text>
</comment>
<proteinExistence type="predicted"/>
<evidence type="ECO:0008006" key="3">
    <source>
        <dbReference type="Google" id="ProtNLM"/>
    </source>
</evidence>
<sequence>MVHSDSSLSQNRFWRTSLKNQFRQKLYSIEQLPLSQKNAPLLIGTGMGRKGNFELSWNMNKQVLMVWATSDTWEYILKDIVKHDSTGKKYYVDNNKKTDFLNKVTMRSNRPFLRSYPSSLLSSLLHRVKPWANKSINNFGKWVELAYLLPSYIDFRFGPQLQLAGNRGKDELELVRKYANKAIDFLNQRGYLIGYEVGESGLWLDGNPDYIPNRHFRLIWGLGGRSDFVIQLANGCVEYWDLKTHSPNKPISKPDDLVKQEYFQQVVRQAPMQLIYSSNGPLPIPNVLPVKTIGVLGIGCDGEGNIISYNRQIEASDWEGNIISYDRKVEEPIQKPFPVDRSITTVRVTQWYELLGTPEERVKLATEVLKETVHQLIEALIKSDEWDAIQQELDLHWERKWGRRV</sequence>
<reference evidence="1 2" key="1">
    <citation type="submission" date="2024-09" db="EMBL/GenBank/DDBJ databases">
        <title>Floridaenema gen nov. (Aerosakkonemataceae, Aerosakkonematales ord. nov., Cyanobacteria) from benthic tropical and subtropical fresh waters, with the description of four new species.</title>
        <authorList>
            <person name="Moretto J.A."/>
            <person name="Berthold D.E."/>
            <person name="Lefler F.W."/>
            <person name="Huang I.-S."/>
            <person name="Laughinghouse H. IV."/>
        </authorList>
    </citation>
    <scope>NUCLEOTIDE SEQUENCE [LARGE SCALE GENOMIC DNA]</scope>
    <source>
        <strain evidence="1 2">BLCC-F167</strain>
    </source>
</reference>
<evidence type="ECO:0000313" key="1">
    <source>
        <dbReference type="EMBL" id="MFB2833290.1"/>
    </source>
</evidence>
<protein>
    <recommendedName>
        <fullName evidence="3">PD-(D/E)XK endonuclease-like domain-containing protein</fullName>
    </recommendedName>
</protein>
<dbReference type="Proteomes" id="UP001576780">
    <property type="component" value="Unassembled WGS sequence"/>
</dbReference>
<organism evidence="1 2">
    <name type="scientific">Floridaenema evergladense BLCC-F167</name>
    <dbReference type="NCBI Taxonomy" id="3153639"/>
    <lineage>
        <taxon>Bacteria</taxon>
        <taxon>Bacillati</taxon>
        <taxon>Cyanobacteriota</taxon>
        <taxon>Cyanophyceae</taxon>
        <taxon>Oscillatoriophycideae</taxon>
        <taxon>Aerosakkonematales</taxon>
        <taxon>Aerosakkonemataceae</taxon>
        <taxon>Floridanema</taxon>
        <taxon>Floridanema evergladense</taxon>
    </lineage>
</organism>
<gene>
    <name evidence="1" type="ORF">ACE1CA_02015</name>
</gene>
<dbReference type="EMBL" id="JBHFNT010000025">
    <property type="protein sequence ID" value="MFB2833290.1"/>
    <property type="molecule type" value="Genomic_DNA"/>
</dbReference>
<accession>A0ABV4WDW9</accession>